<dbReference type="GeneID" id="129603874"/>
<dbReference type="GO" id="GO:0000978">
    <property type="term" value="F:RNA polymerase II cis-regulatory region sequence-specific DNA binding"/>
    <property type="evidence" value="ECO:0007669"/>
    <property type="project" value="TreeGrafter"/>
</dbReference>
<dbReference type="PROSITE" id="PS50097">
    <property type="entry name" value="BTB"/>
    <property type="match status" value="1"/>
</dbReference>
<keyword evidence="7" id="KW-0238">DNA-binding</keyword>
<feature type="region of interest" description="Disordered" evidence="11">
    <location>
        <begin position="154"/>
        <end position="252"/>
    </location>
</feature>
<feature type="compositionally biased region" description="Polar residues" evidence="11">
    <location>
        <begin position="170"/>
        <end position="197"/>
    </location>
</feature>
<evidence type="ECO:0000256" key="10">
    <source>
        <dbReference type="PROSITE-ProRule" id="PRU00042"/>
    </source>
</evidence>
<dbReference type="Proteomes" id="UP000515150">
    <property type="component" value="Chromosome 3"/>
</dbReference>
<dbReference type="FunFam" id="3.30.160.60:FF:000446">
    <property type="entry name" value="Zinc finger protein"/>
    <property type="match status" value="1"/>
</dbReference>
<evidence type="ECO:0000256" key="11">
    <source>
        <dbReference type="SAM" id="MobiDB-lite"/>
    </source>
</evidence>
<dbReference type="InterPro" id="IPR013087">
    <property type="entry name" value="Znf_C2H2_type"/>
</dbReference>
<evidence type="ECO:0000256" key="8">
    <source>
        <dbReference type="ARBA" id="ARBA00023163"/>
    </source>
</evidence>
<dbReference type="Pfam" id="PF00651">
    <property type="entry name" value="BTB"/>
    <property type="match status" value="1"/>
</dbReference>
<evidence type="ECO:0000256" key="4">
    <source>
        <dbReference type="ARBA" id="ARBA00022771"/>
    </source>
</evidence>
<accession>A0A9W2XNP5</accession>
<dbReference type="Gene3D" id="3.30.710.10">
    <property type="entry name" value="Potassium Channel Kv1.1, Chain A"/>
    <property type="match status" value="1"/>
</dbReference>
<evidence type="ECO:0000256" key="6">
    <source>
        <dbReference type="ARBA" id="ARBA00023015"/>
    </source>
</evidence>
<keyword evidence="14" id="KW-1185">Reference proteome</keyword>
<dbReference type="PROSITE" id="PS50157">
    <property type="entry name" value="ZINC_FINGER_C2H2_2"/>
    <property type="match status" value="2"/>
</dbReference>
<dbReference type="InterPro" id="IPR050457">
    <property type="entry name" value="ZnFinger_BTB_dom_contain"/>
</dbReference>
<dbReference type="SMART" id="SM00225">
    <property type="entry name" value="BTB"/>
    <property type="match status" value="1"/>
</dbReference>
<protein>
    <submittedName>
        <fullName evidence="15">Hypermethylated in cancer 2 protein-like</fullName>
    </submittedName>
</protein>
<dbReference type="SUPFAM" id="SSF57667">
    <property type="entry name" value="beta-beta-alpha zinc fingers"/>
    <property type="match status" value="1"/>
</dbReference>
<evidence type="ECO:0000256" key="9">
    <source>
        <dbReference type="ARBA" id="ARBA00023242"/>
    </source>
</evidence>
<evidence type="ECO:0000256" key="1">
    <source>
        <dbReference type="ARBA" id="ARBA00004123"/>
    </source>
</evidence>
<keyword evidence="9" id="KW-0539">Nucleus</keyword>
<evidence type="ECO:0000256" key="5">
    <source>
        <dbReference type="ARBA" id="ARBA00022833"/>
    </source>
</evidence>
<feature type="region of interest" description="Disordered" evidence="11">
    <location>
        <begin position="290"/>
        <end position="450"/>
    </location>
</feature>
<feature type="compositionally biased region" description="Basic and acidic residues" evidence="11">
    <location>
        <begin position="399"/>
        <end position="408"/>
    </location>
</feature>
<feature type="domain" description="BTB" evidence="12">
    <location>
        <begin position="31"/>
        <end position="98"/>
    </location>
</feature>
<gene>
    <name evidence="15" type="primary">LOC129603874</name>
</gene>
<dbReference type="OrthoDB" id="3437960at2759"/>
<feature type="compositionally biased region" description="Low complexity" evidence="11">
    <location>
        <begin position="409"/>
        <end position="419"/>
    </location>
</feature>
<dbReference type="InterPro" id="IPR036236">
    <property type="entry name" value="Znf_C2H2_sf"/>
</dbReference>
<dbReference type="SMART" id="SM00355">
    <property type="entry name" value="ZnF_C2H2"/>
    <property type="match status" value="2"/>
</dbReference>
<evidence type="ECO:0000256" key="2">
    <source>
        <dbReference type="ARBA" id="ARBA00022723"/>
    </source>
</evidence>
<dbReference type="KEGG" id="bspl:129603874"/>
<keyword evidence="3" id="KW-0677">Repeat</keyword>
<keyword evidence="5" id="KW-0862">Zinc</keyword>
<feature type="compositionally biased region" description="Basic and acidic residues" evidence="11">
    <location>
        <begin position="202"/>
        <end position="212"/>
    </location>
</feature>
<evidence type="ECO:0000313" key="14">
    <source>
        <dbReference type="Proteomes" id="UP000515150"/>
    </source>
</evidence>
<dbReference type="InterPro" id="IPR000210">
    <property type="entry name" value="BTB/POZ_dom"/>
</dbReference>
<feature type="region of interest" description="Disordered" evidence="11">
    <location>
        <begin position="478"/>
        <end position="501"/>
    </location>
</feature>
<dbReference type="Gene3D" id="3.30.160.60">
    <property type="entry name" value="Classic Zinc Finger"/>
    <property type="match status" value="2"/>
</dbReference>
<dbReference type="GO" id="GO:0008270">
    <property type="term" value="F:zinc ion binding"/>
    <property type="evidence" value="ECO:0007669"/>
    <property type="project" value="UniProtKB-KW"/>
</dbReference>
<evidence type="ECO:0000259" key="12">
    <source>
        <dbReference type="PROSITE" id="PS50097"/>
    </source>
</evidence>
<feature type="domain" description="C2H2-type" evidence="13">
    <location>
        <begin position="606"/>
        <end position="633"/>
    </location>
</feature>
<proteinExistence type="predicted"/>
<sequence length="675" mass="72180">MEGAARVRDARGHAAALLTRLNLQRQQARFCDCVVRQKQSPAQLYPAHRCVLAASSPVLGSVLSSAGVLVELQAPCLSGAVLALLLDYVYTGALPRTGTQEQYHSLLAAARHLQMDALQQDLCEWERSRARAAHGGSESPGNGGSSRDLCVQAAEAEAKQNTEEEEEARTGSSSHRAASRLSPQNHTPNISSTTEGYSASRVHADARGDRFHPAGTARAGTWQNNTHEEMGTGGPPASPASPPRPRRGAVPVICHSGGASALRASAAAAHGAAGQVHSGHELEDLGYRSSADQTGAEDNPPPTQKLCDQCVGDQSDPSSRAGHSVEVDEEPDDGSERRRVSASAATDQRSDHAPPPVDSKGEAREEVLPAQRSPASHRDLYEPHAALHARLRRAAASEQRQRDPHEPDAAALDRPGAPRAGPPAPDPRARLETGGFDWSTSPDRDKTSDAEASEPLFGFAFPEDGAAGQSYRGHVHYHCIPQDEPPHPHRSPAQGPRRRNFTAGTPEQFLLLDISTKPAELLVSYKDRADPDQRGAEGDRDGTSGVEIDGTSGASVLEAGTHLDAECSHSAPRKSNLRAALVREASEDGSRAGARGPPVSARHHAFRCSLCERAFSQRGSLNRHVRSHLGVRPFPCPRCPMTFSRQYRVTEHMRVHQRCSLGADFPHPPASPIGL</sequence>
<dbReference type="PROSITE" id="PS00028">
    <property type="entry name" value="ZINC_FINGER_C2H2_1"/>
    <property type="match status" value="2"/>
</dbReference>
<dbReference type="GO" id="GO:0005634">
    <property type="term" value="C:nucleus"/>
    <property type="evidence" value="ECO:0007669"/>
    <property type="project" value="UniProtKB-SubCell"/>
</dbReference>
<evidence type="ECO:0000313" key="15">
    <source>
        <dbReference type="RefSeq" id="XP_055363272.1"/>
    </source>
</evidence>
<reference evidence="15" key="1">
    <citation type="submission" date="2025-08" db="UniProtKB">
        <authorList>
            <consortium name="RefSeq"/>
        </authorList>
    </citation>
    <scope>IDENTIFICATION</scope>
</reference>
<dbReference type="AlphaFoldDB" id="A0A9W2XNP5"/>
<dbReference type="GO" id="GO:0000981">
    <property type="term" value="F:DNA-binding transcription factor activity, RNA polymerase II-specific"/>
    <property type="evidence" value="ECO:0007669"/>
    <property type="project" value="TreeGrafter"/>
</dbReference>
<keyword evidence="8" id="KW-0804">Transcription</keyword>
<dbReference type="InterPro" id="IPR011333">
    <property type="entry name" value="SKP1/BTB/POZ_sf"/>
</dbReference>
<organism evidence="14 15">
    <name type="scientific">Betta splendens</name>
    <name type="common">Siamese fighting fish</name>
    <dbReference type="NCBI Taxonomy" id="158456"/>
    <lineage>
        <taxon>Eukaryota</taxon>
        <taxon>Metazoa</taxon>
        <taxon>Chordata</taxon>
        <taxon>Craniata</taxon>
        <taxon>Vertebrata</taxon>
        <taxon>Euteleostomi</taxon>
        <taxon>Actinopterygii</taxon>
        <taxon>Neopterygii</taxon>
        <taxon>Teleostei</taxon>
        <taxon>Neoteleostei</taxon>
        <taxon>Acanthomorphata</taxon>
        <taxon>Anabantaria</taxon>
        <taxon>Anabantiformes</taxon>
        <taxon>Anabantoidei</taxon>
        <taxon>Osphronemidae</taxon>
        <taxon>Betta</taxon>
    </lineage>
</organism>
<evidence type="ECO:0000256" key="3">
    <source>
        <dbReference type="ARBA" id="ARBA00022737"/>
    </source>
</evidence>
<dbReference type="PANTHER" id="PTHR46105">
    <property type="entry name" value="AGAP004733-PA"/>
    <property type="match status" value="1"/>
</dbReference>
<feature type="domain" description="C2H2-type" evidence="13">
    <location>
        <begin position="634"/>
        <end position="656"/>
    </location>
</feature>
<comment type="subcellular location">
    <subcellularLocation>
        <location evidence="1">Nucleus</location>
    </subcellularLocation>
</comment>
<keyword evidence="2" id="KW-0479">Metal-binding</keyword>
<dbReference type="PANTHER" id="PTHR46105:SF5">
    <property type="entry name" value="ZINC FINGER AND BTB DOMAIN-CONTAINING PROTEIN 44 ISOFORM X1"/>
    <property type="match status" value="1"/>
</dbReference>
<evidence type="ECO:0000259" key="13">
    <source>
        <dbReference type="PROSITE" id="PS50157"/>
    </source>
</evidence>
<dbReference type="Pfam" id="PF00096">
    <property type="entry name" value="zf-C2H2"/>
    <property type="match status" value="2"/>
</dbReference>
<feature type="region of interest" description="Disordered" evidence="11">
    <location>
        <begin position="526"/>
        <end position="551"/>
    </location>
</feature>
<keyword evidence="4 10" id="KW-0863">Zinc-finger</keyword>
<dbReference type="RefSeq" id="XP_055363272.1">
    <property type="nucleotide sequence ID" value="XM_055507297.1"/>
</dbReference>
<evidence type="ECO:0000256" key="7">
    <source>
        <dbReference type="ARBA" id="ARBA00023125"/>
    </source>
</evidence>
<keyword evidence="6" id="KW-0805">Transcription regulation</keyword>
<feature type="compositionally biased region" description="Basic and acidic residues" evidence="11">
    <location>
        <begin position="526"/>
        <end position="542"/>
    </location>
</feature>
<name>A0A9W2XNP5_BETSP</name>
<dbReference type="SUPFAM" id="SSF54695">
    <property type="entry name" value="POZ domain"/>
    <property type="match status" value="1"/>
</dbReference>